<keyword evidence="4" id="KW-0808">Transferase</keyword>
<dbReference type="PROSITE" id="PS50404">
    <property type="entry name" value="GST_NTER"/>
    <property type="match status" value="1"/>
</dbReference>
<comment type="similarity">
    <text evidence="1">Belongs to the GST superfamily.</text>
</comment>
<dbReference type="Gene3D" id="1.20.1050.130">
    <property type="match status" value="1"/>
</dbReference>
<dbReference type="RefSeq" id="WP_172603956.1">
    <property type="nucleotide sequence ID" value="NZ_AP019368.1"/>
</dbReference>
<feature type="domain" description="GST N-terminal" evidence="2">
    <location>
        <begin position="3"/>
        <end position="86"/>
    </location>
</feature>
<dbReference type="InterPro" id="IPR036282">
    <property type="entry name" value="Glutathione-S-Trfase_C_sf"/>
</dbReference>
<dbReference type="CDD" id="cd03046">
    <property type="entry name" value="GST_N_GTT1_like"/>
    <property type="match status" value="1"/>
</dbReference>
<sequence length="212" mass="24650">MSSNPFRLYECPATRSDRIKFMLEELCIPYDLKLIDLANGEHKTPEFLKINPYGAVPVLEDIEKKLFISESGAICEYIAMKYKHKLYFPNEKSDEFIRYKELMYFAVSSLDPICLTILHQAKSLAPENRSVYLLEDAIKKFSYCAQFLEHALKDKTYVLGSNISTPDFIIAATLIWVKEEVAKHPILQKYIENILKLPSMMKVRNDIKNRIK</sequence>
<dbReference type="InterPro" id="IPR004046">
    <property type="entry name" value="GST_C"/>
</dbReference>
<evidence type="ECO:0000256" key="1">
    <source>
        <dbReference type="RuleBase" id="RU003494"/>
    </source>
</evidence>
<dbReference type="CDD" id="cd00299">
    <property type="entry name" value="GST_C_family"/>
    <property type="match status" value="1"/>
</dbReference>
<dbReference type="SUPFAM" id="SSF52833">
    <property type="entry name" value="Thioredoxin-like"/>
    <property type="match status" value="1"/>
</dbReference>
<feature type="domain" description="GST C-terminal" evidence="3">
    <location>
        <begin position="92"/>
        <end position="212"/>
    </location>
</feature>
<name>A0A4P2VQG3_FLUSA</name>
<dbReference type="Pfam" id="PF02798">
    <property type="entry name" value="GST_N"/>
    <property type="match status" value="1"/>
</dbReference>
<dbReference type="Pfam" id="PF00043">
    <property type="entry name" value="GST_C"/>
    <property type="match status" value="1"/>
</dbReference>
<accession>A0A4P2VQG3</accession>
<dbReference type="PANTHER" id="PTHR44051:SF8">
    <property type="entry name" value="GLUTATHIONE S-TRANSFERASE GSTA"/>
    <property type="match status" value="1"/>
</dbReference>
<dbReference type="PANTHER" id="PTHR44051">
    <property type="entry name" value="GLUTATHIONE S-TRANSFERASE-RELATED"/>
    <property type="match status" value="1"/>
</dbReference>
<protein>
    <submittedName>
        <fullName evidence="4">Glutathione S-transferase family protein</fullName>
    </submittedName>
</protein>
<dbReference type="InterPro" id="IPR036249">
    <property type="entry name" value="Thioredoxin-like_sf"/>
</dbReference>
<evidence type="ECO:0000259" key="2">
    <source>
        <dbReference type="PROSITE" id="PS50404"/>
    </source>
</evidence>
<dbReference type="KEGG" id="sbf:JCM31447_27090"/>
<dbReference type="Proteomes" id="UP000291236">
    <property type="component" value="Chromosome"/>
</dbReference>
<reference evidence="4 5" key="1">
    <citation type="submission" date="2018-12" db="EMBL/GenBank/DDBJ databases">
        <title>Rubrispira sanarue gen. nov., sp., nov., a member of the order Silvanigrellales, isolated from a brackish lake in Hamamatsu Japan.</title>
        <authorList>
            <person name="Maejima Y."/>
            <person name="Iino T."/>
            <person name="Muraguchi Y."/>
            <person name="Fukuda K."/>
            <person name="Nojiri H."/>
            <person name="Ohkuma M."/>
            <person name="Moriuchi R."/>
            <person name="Dohra H."/>
            <person name="Kimbara K."/>
            <person name="Shintani M."/>
        </authorList>
    </citation>
    <scope>NUCLEOTIDE SEQUENCE [LARGE SCALE GENOMIC DNA]</scope>
    <source>
        <strain evidence="4 5">RF1110005</strain>
    </source>
</reference>
<keyword evidence="5" id="KW-1185">Reference proteome</keyword>
<dbReference type="SUPFAM" id="SSF47616">
    <property type="entry name" value="GST C-terminal domain-like"/>
    <property type="match status" value="1"/>
</dbReference>
<evidence type="ECO:0000259" key="3">
    <source>
        <dbReference type="PROSITE" id="PS50405"/>
    </source>
</evidence>
<dbReference type="InterPro" id="IPR040079">
    <property type="entry name" value="Glutathione_S-Trfase"/>
</dbReference>
<dbReference type="PROSITE" id="PS50405">
    <property type="entry name" value="GST_CTER"/>
    <property type="match status" value="1"/>
</dbReference>
<proteinExistence type="inferred from homology"/>
<dbReference type="EMBL" id="AP019368">
    <property type="protein sequence ID" value="BBH54249.1"/>
    <property type="molecule type" value="Genomic_DNA"/>
</dbReference>
<dbReference type="GO" id="GO:0016740">
    <property type="term" value="F:transferase activity"/>
    <property type="evidence" value="ECO:0007669"/>
    <property type="project" value="UniProtKB-KW"/>
</dbReference>
<gene>
    <name evidence="4" type="ORF">JCM31447_27090</name>
</gene>
<dbReference type="AlphaFoldDB" id="A0A4P2VQG3"/>
<evidence type="ECO:0000313" key="4">
    <source>
        <dbReference type="EMBL" id="BBH54249.1"/>
    </source>
</evidence>
<dbReference type="InterPro" id="IPR004045">
    <property type="entry name" value="Glutathione_S-Trfase_N"/>
</dbReference>
<dbReference type="SFLD" id="SFLDS00019">
    <property type="entry name" value="Glutathione_Transferase_(cytos"/>
    <property type="match status" value="1"/>
</dbReference>
<dbReference type="InterPro" id="IPR010987">
    <property type="entry name" value="Glutathione-S-Trfase_C-like"/>
</dbReference>
<evidence type="ECO:0000313" key="5">
    <source>
        <dbReference type="Proteomes" id="UP000291236"/>
    </source>
</evidence>
<organism evidence="4 5">
    <name type="scientific">Fluviispira sanaruensis</name>
    <dbReference type="NCBI Taxonomy" id="2493639"/>
    <lineage>
        <taxon>Bacteria</taxon>
        <taxon>Pseudomonadati</taxon>
        <taxon>Bdellovibrionota</taxon>
        <taxon>Oligoflexia</taxon>
        <taxon>Silvanigrellales</taxon>
        <taxon>Silvanigrellaceae</taxon>
        <taxon>Fluviispira</taxon>
    </lineage>
</organism>
<dbReference type="SFLD" id="SFLDG00358">
    <property type="entry name" value="Main_(cytGST)"/>
    <property type="match status" value="1"/>
</dbReference>